<reference evidence="11 12" key="1">
    <citation type="submission" date="2017-09" db="EMBL/GenBank/DDBJ databases">
        <authorList>
            <consortium name="International Durum Wheat Genome Sequencing Consortium (IDWGSC)"/>
            <person name="Milanesi L."/>
        </authorList>
    </citation>
    <scope>NUCLEOTIDE SEQUENCE [LARGE SCALE GENOMIC DNA]</scope>
    <source>
        <strain evidence="12">cv. Svevo</strain>
    </source>
</reference>
<dbReference type="AlphaFoldDB" id="A0A9R0W7L2"/>
<evidence type="ECO:0000256" key="2">
    <source>
        <dbReference type="ARBA" id="ARBA00022614"/>
    </source>
</evidence>
<organism evidence="11 12">
    <name type="scientific">Triticum turgidum subsp. durum</name>
    <name type="common">Durum wheat</name>
    <name type="synonym">Triticum durum</name>
    <dbReference type="NCBI Taxonomy" id="4567"/>
    <lineage>
        <taxon>Eukaryota</taxon>
        <taxon>Viridiplantae</taxon>
        <taxon>Streptophyta</taxon>
        <taxon>Embryophyta</taxon>
        <taxon>Tracheophyta</taxon>
        <taxon>Spermatophyta</taxon>
        <taxon>Magnoliopsida</taxon>
        <taxon>Liliopsida</taxon>
        <taxon>Poales</taxon>
        <taxon>Poaceae</taxon>
        <taxon>BOP clade</taxon>
        <taxon>Pooideae</taxon>
        <taxon>Triticodae</taxon>
        <taxon>Triticeae</taxon>
        <taxon>Triticinae</taxon>
        <taxon>Triticum</taxon>
    </lineage>
</organism>
<sequence length="841" mass="95313">MDLATGAMGSLLLKLGDLLTEEYKMQTGVKEDVEYLKRELTSMYAALRNAGDVPRDQLDELVKLWADKVRDLSFIMEDIVDKFLVRVEGAEPTIKPRKIKKLMKKMENLFTKSRTRHEISDEIRAIKVRVKEAADRRDRYRVNDVVPVTTSTVDPRLLALYKDRKELVGIDGAFNKLTDMLSDGDNDVSKKLKILSIFGFGGLGKTTLAKAVYDKLRGQYDCSAFVPVGRNPSLKKLLMDILCGIDNQMCQNSNLSALDERLLIDKLPEFLESKRYFIVIDDIWDTEIWKTVTCALVDNNCASRIIATTRILDVAKKAGEVYMLEPLSHDLSEELFQTRLFGGKNKCPHDLPTMAYGKILHKCGGVPLAIITMASLLVNKPMDFWSKVYNSIGFGHEDNKDIENTRKILRFSYYDLPSHLRTCLLYMSIYPEDHFIKKNTLIWKWVTEGFVHEETGAGLYEIGERYFTELVNRSMILPVETPYQGIIFGCRVHDMMLDMICLVSREENFVTILSSNEQYTSSHSNARRLAVGQRVQSLDSTRMPQVRSFIAMCISDQLPLLSCFKVLRVLDLEGVMSRRGPIYLGYLGKLVHLRYLGLQNMHVCVLPEEIGDLKLLQVLNLSGNGDLTELPCSIGLLSQLKCLNIEGTDIKVLDWIGNLTSLEELCLTRVEDKEFSNLFVNELSKLTELRKLRISWNLCLYSASSMRACAESLAKLQKIQVIDIFRMNKPITVNGNSWLEGYVPPPQLRVLRMSCRESGLLTKISSSLLLNLTHLSIHVESSDLKIFGLLPELVTLRLDMVGVGHHAVTGGAGAFPKLRFFKTDATLGQFAEGDMPRLKWL</sequence>
<dbReference type="Gene3D" id="1.10.8.430">
    <property type="entry name" value="Helical domain of apoptotic protease-activating factors"/>
    <property type="match status" value="1"/>
</dbReference>
<keyword evidence="12" id="KW-1185">Reference proteome</keyword>
<dbReference type="PRINTS" id="PR00364">
    <property type="entry name" value="DISEASERSIST"/>
</dbReference>
<dbReference type="GO" id="GO:0009626">
    <property type="term" value="P:plant-type hypersensitive response"/>
    <property type="evidence" value="ECO:0007669"/>
    <property type="project" value="UniProtKB-ARBA"/>
</dbReference>
<dbReference type="Gene3D" id="3.80.10.10">
    <property type="entry name" value="Ribonuclease Inhibitor"/>
    <property type="match status" value="1"/>
</dbReference>
<keyword evidence="4" id="KW-0547">Nucleotide-binding</keyword>
<dbReference type="InterPro" id="IPR058922">
    <property type="entry name" value="WHD_DRP"/>
</dbReference>
<evidence type="ECO:0000256" key="6">
    <source>
        <dbReference type="ARBA" id="ARBA00023054"/>
    </source>
</evidence>
<dbReference type="Gene3D" id="1.20.5.4130">
    <property type="match status" value="1"/>
</dbReference>
<keyword evidence="6" id="KW-0175">Coiled coil</keyword>
<dbReference type="PANTHER" id="PTHR23155:SF1181">
    <property type="entry name" value="OS08G0170200 PROTEIN"/>
    <property type="match status" value="1"/>
</dbReference>
<evidence type="ECO:0000259" key="7">
    <source>
        <dbReference type="Pfam" id="PF00931"/>
    </source>
</evidence>
<accession>A0A9R0W7L2</accession>
<gene>
    <name evidence="11" type="ORF">TRITD_4Av1G263770</name>
</gene>
<evidence type="ECO:0000256" key="5">
    <source>
        <dbReference type="ARBA" id="ARBA00022821"/>
    </source>
</evidence>
<keyword evidence="3" id="KW-0677">Repeat</keyword>
<dbReference type="InterPro" id="IPR042197">
    <property type="entry name" value="Apaf_helical"/>
</dbReference>
<dbReference type="InterPro" id="IPR002182">
    <property type="entry name" value="NB-ARC"/>
</dbReference>
<evidence type="ECO:0000259" key="8">
    <source>
        <dbReference type="Pfam" id="PF18052"/>
    </source>
</evidence>
<dbReference type="EMBL" id="LT934117">
    <property type="protein sequence ID" value="VAI00339.1"/>
    <property type="molecule type" value="Genomic_DNA"/>
</dbReference>
<dbReference type="GO" id="GO:0042742">
    <property type="term" value="P:defense response to bacterium"/>
    <property type="evidence" value="ECO:0007669"/>
    <property type="project" value="UniProtKB-ARBA"/>
</dbReference>
<dbReference type="SUPFAM" id="SSF52540">
    <property type="entry name" value="P-loop containing nucleoside triphosphate hydrolases"/>
    <property type="match status" value="1"/>
</dbReference>
<dbReference type="InterPro" id="IPR036388">
    <property type="entry name" value="WH-like_DNA-bd_sf"/>
</dbReference>
<dbReference type="GO" id="GO:0043531">
    <property type="term" value="F:ADP binding"/>
    <property type="evidence" value="ECO:0007669"/>
    <property type="project" value="InterPro"/>
</dbReference>
<dbReference type="InterPro" id="IPR027417">
    <property type="entry name" value="P-loop_NTPase"/>
</dbReference>
<dbReference type="InterPro" id="IPR032675">
    <property type="entry name" value="LRR_dom_sf"/>
</dbReference>
<dbReference type="Pfam" id="PF18052">
    <property type="entry name" value="Rx_N"/>
    <property type="match status" value="1"/>
</dbReference>
<dbReference type="InterPro" id="IPR038005">
    <property type="entry name" value="RX-like_CC"/>
</dbReference>
<dbReference type="InterPro" id="IPR041118">
    <property type="entry name" value="Rx_N"/>
</dbReference>
<dbReference type="FunFam" id="1.10.10.10:FF:000322">
    <property type="entry name" value="Probable disease resistance protein At1g63360"/>
    <property type="match status" value="1"/>
</dbReference>
<evidence type="ECO:0000256" key="4">
    <source>
        <dbReference type="ARBA" id="ARBA00022741"/>
    </source>
</evidence>
<dbReference type="InterPro" id="IPR055414">
    <property type="entry name" value="LRR_R13L4/SHOC2-like"/>
</dbReference>
<dbReference type="OMA" id="TEEYKMQ"/>
<evidence type="ECO:0000256" key="1">
    <source>
        <dbReference type="ARBA" id="ARBA00008894"/>
    </source>
</evidence>
<name>A0A9R0W7L2_TRITD</name>
<dbReference type="Proteomes" id="UP000324705">
    <property type="component" value="Chromosome 4A"/>
</dbReference>
<dbReference type="Gene3D" id="3.40.50.300">
    <property type="entry name" value="P-loop containing nucleotide triphosphate hydrolases"/>
    <property type="match status" value="1"/>
</dbReference>
<comment type="similarity">
    <text evidence="1">Belongs to the disease resistance NB-LRR family.</text>
</comment>
<dbReference type="CDD" id="cd14798">
    <property type="entry name" value="RX-CC_like"/>
    <property type="match status" value="1"/>
</dbReference>
<dbReference type="Gramene" id="TRITD4Av1G263770.1">
    <property type="protein sequence ID" value="TRITD4Av1G263770.1"/>
    <property type="gene ID" value="TRITD4Av1G263770"/>
</dbReference>
<feature type="domain" description="Disease resistance N-terminal" evidence="8">
    <location>
        <begin position="7"/>
        <end position="94"/>
    </location>
</feature>
<dbReference type="InterPro" id="IPR044974">
    <property type="entry name" value="Disease_R_plants"/>
</dbReference>
<evidence type="ECO:0000256" key="3">
    <source>
        <dbReference type="ARBA" id="ARBA00022737"/>
    </source>
</evidence>
<feature type="domain" description="Disease resistance R13L4/SHOC-2-like LRR" evidence="10">
    <location>
        <begin position="545"/>
        <end position="840"/>
    </location>
</feature>
<evidence type="ECO:0000259" key="10">
    <source>
        <dbReference type="Pfam" id="PF23598"/>
    </source>
</evidence>
<dbReference type="GO" id="GO:0002758">
    <property type="term" value="P:innate immune response-activating signaling pathway"/>
    <property type="evidence" value="ECO:0007669"/>
    <property type="project" value="UniProtKB-ARBA"/>
</dbReference>
<proteinExistence type="inferred from homology"/>
<evidence type="ECO:0000313" key="12">
    <source>
        <dbReference type="Proteomes" id="UP000324705"/>
    </source>
</evidence>
<dbReference type="Pfam" id="PF00931">
    <property type="entry name" value="NB-ARC"/>
    <property type="match status" value="1"/>
</dbReference>
<evidence type="ECO:0000259" key="9">
    <source>
        <dbReference type="Pfam" id="PF23559"/>
    </source>
</evidence>
<dbReference type="SUPFAM" id="SSF52058">
    <property type="entry name" value="L domain-like"/>
    <property type="match status" value="1"/>
</dbReference>
<dbReference type="Pfam" id="PF23598">
    <property type="entry name" value="LRR_14"/>
    <property type="match status" value="1"/>
</dbReference>
<dbReference type="PANTHER" id="PTHR23155">
    <property type="entry name" value="DISEASE RESISTANCE PROTEIN RP"/>
    <property type="match status" value="1"/>
</dbReference>
<dbReference type="Pfam" id="PF23559">
    <property type="entry name" value="WHD_DRP"/>
    <property type="match status" value="1"/>
</dbReference>
<evidence type="ECO:0000313" key="11">
    <source>
        <dbReference type="EMBL" id="VAI00339.1"/>
    </source>
</evidence>
<protein>
    <submittedName>
        <fullName evidence="11">Uncharacterized protein</fullName>
    </submittedName>
</protein>
<keyword evidence="5" id="KW-0611">Plant defense</keyword>
<feature type="domain" description="NB-ARC" evidence="7">
    <location>
        <begin position="175"/>
        <end position="341"/>
    </location>
</feature>
<feature type="domain" description="Disease resistance protein winged helix" evidence="9">
    <location>
        <begin position="429"/>
        <end position="500"/>
    </location>
</feature>
<keyword evidence="2" id="KW-0433">Leucine-rich repeat</keyword>
<dbReference type="Gene3D" id="1.10.10.10">
    <property type="entry name" value="Winged helix-like DNA-binding domain superfamily/Winged helix DNA-binding domain"/>
    <property type="match status" value="1"/>
</dbReference>